<dbReference type="Pfam" id="PF13828">
    <property type="entry name" value="DUF4190"/>
    <property type="match status" value="1"/>
</dbReference>
<reference evidence="4 5" key="1">
    <citation type="submission" date="2016-04" db="EMBL/GenBank/DDBJ databases">
        <title>Chloroflexus islandicus sp. nov., a thermophilic filamentous anoxygenic phototrophic bacterium from geyser Strokkur (Iceland).</title>
        <authorList>
            <person name="Gaisin V.A."/>
            <person name="Kalashnikov A.M."/>
            <person name="Sukhacheva M.V."/>
            <person name="Grouzdev D.S."/>
            <person name="Ivanov T.M."/>
            <person name="Kuznetsov B."/>
            <person name="Gorlenko V.M."/>
        </authorList>
    </citation>
    <scope>NUCLEOTIDE SEQUENCE [LARGE SCALE GENOMIC DNA]</scope>
    <source>
        <strain evidence="5">isl-2</strain>
    </source>
</reference>
<keyword evidence="1" id="KW-0472">Membrane</keyword>
<feature type="transmembrane region" description="Helical" evidence="1">
    <location>
        <begin position="97"/>
        <end position="126"/>
    </location>
</feature>
<dbReference type="EMBL" id="LWQS01000049">
    <property type="protein sequence ID" value="OAN46036.1"/>
    <property type="molecule type" value="Genomic_DNA"/>
</dbReference>
<evidence type="ECO:0000259" key="2">
    <source>
        <dbReference type="Pfam" id="PF13240"/>
    </source>
</evidence>
<comment type="caution">
    <text evidence="4">The sequence shown here is derived from an EMBL/GenBank/DDBJ whole genome shotgun (WGS) entry which is preliminary data.</text>
</comment>
<dbReference type="InterPro" id="IPR026870">
    <property type="entry name" value="Zinc_ribbon_dom"/>
</dbReference>
<name>A0A178MBY0_9CHLR</name>
<evidence type="ECO:0000259" key="3">
    <source>
        <dbReference type="Pfam" id="PF13828"/>
    </source>
</evidence>
<dbReference type="RefSeq" id="WP_066786752.1">
    <property type="nucleotide sequence ID" value="NZ_LWQS01000049.1"/>
</dbReference>
<feature type="transmembrane region" description="Helical" evidence="1">
    <location>
        <begin position="50"/>
        <end position="77"/>
    </location>
</feature>
<sequence>MRQCPSCGHTITGAERFCPACGQALAQAVWQPAPAIDATLPIAPARNSRLAIASLICGITTWILFFIPLLLAVPAIICGHLGQSAVKRGNGELTGGGLARFGLALGYAHVALTVVALCVAVVVMAVGV</sequence>
<keyword evidence="5" id="KW-1185">Reference proteome</keyword>
<feature type="domain" description="DUF4190" evidence="3">
    <location>
        <begin position="50"/>
        <end position="116"/>
    </location>
</feature>
<dbReference type="InterPro" id="IPR025241">
    <property type="entry name" value="DUF4190"/>
</dbReference>
<feature type="domain" description="Zinc-ribbon" evidence="2">
    <location>
        <begin position="4"/>
        <end position="25"/>
    </location>
</feature>
<dbReference type="OrthoDB" id="165699at2"/>
<proteinExistence type="predicted"/>
<evidence type="ECO:0000256" key="1">
    <source>
        <dbReference type="SAM" id="Phobius"/>
    </source>
</evidence>
<keyword evidence="1" id="KW-0812">Transmembrane</keyword>
<dbReference type="AlphaFoldDB" id="A0A178MBY0"/>
<keyword evidence="1" id="KW-1133">Transmembrane helix</keyword>
<gene>
    <name evidence="4" type="ORF">A6A03_01915</name>
</gene>
<accession>A0A178MBY0</accession>
<evidence type="ECO:0000313" key="5">
    <source>
        <dbReference type="Proteomes" id="UP000078287"/>
    </source>
</evidence>
<protein>
    <submittedName>
        <fullName evidence="4">Uncharacterized protein</fullName>
    </submittedName>
</protein>
<evidence type="ECO:0000313" key="4">
    <source>
        <dbReference type="EMBL" id="OAN46036.1"/>
    </source>
</evidence>
<dbReference type="Proteomes" id="UP000078287">
    <property type="component" value="Unassembled WGS sequence"/>
</dbReference>
<dbReference type="Pfam" id="PF13240">
    <property type="entry name" value="Zn_Ribbon_1"/>
    <property type="match status" value="1"/>
</dbReference>
<dbReference type="STRING" id="1707952.A6A03_01915"/>
<organism evidence="4 5">
    <name type="scientific">Chloroflexus islandicus</name>
    <dbReference type="NCBI Taxonomy" id="1707952"/>
    <lineage>
        <taxon>Bacteria</taxon>
        <taxon>Bacillati</taxon>
        <taxon>Chloroflexota</taxon>
        <taxon>Chloroflexia</taxon>
        <taxon>Chloroflexales</taxon>
        <taxon>Chloroflexineae</taxon>
        <taxon>Chloroflexaceae</taxon>
        <taxon>Chloroflexus</taxon>
    </lineage>
</organism>